<dbReference type="InterPro" id="IPR037460">
    <property type="entry name" value="SEST-like"/>
</dbReference>
<sequence length="397" mass="45063">MLFIAFFLCLGPVVSSLVPTRQASSKEDARRFQWIQKFASIGDSYAAGLGAGSRIDWGCSRYDKSYPHLLQSSLLGDNPHRKHQFLACSGAATPQILESQIPFLERDLDLLTISAGGNDIGITPIISDCIYQFFKGGSKDCESAIKEAREKIAAKDRLYRNVTRVLDAVKPNMNEDRGLIYVTGYAGFFGAEDGLCDNVTWSVWKDIECDEKKEYLTLKLRKALNELVVEVNDVLREVVEAAGTNVRFIDYDYLIEKNRGRYCEPGIQEPDPNRVELDFYEWATVDSGENRTEMNNRTGDDVPKGSFEGDIGERINKTLQEHPDWEFDPDMGFVNKSKIREEDWLGDTIHWLLPDAWKRVFHLRPRGHALIAKLLLEDLALRGPGSAEIEEEEQWDL</sequence>
<dbReference type="Pfam" id="PF13472">
    <property type="entry name" value="Lipase_GDSL_2"/>
    <property type="match status" value="1"/>
</dbReference>
<dbReference type="CDD" id="cd01823">
    <property type="entry name" value="SEST_like"/>
    <property type="match status" value="1"/>
</dbReference>
<dbReference type="Proteomes" id="UP000800093">
    <property type="component" value="Unassembled WGS sequence"/>
</dbReference>
<dbReference type="GO" id="GO:0016788">
    <property type="term" value="F:hydrolase activity, acting on ester bonds"/>
    <property type="evidence" value="ECO:0007669"/>
    <property type="project" value="InterPro"/>
</dbReference>
<evidence type="ECO:0000313" key="4">
    <source>
        <dbReference type="Proteomes" id="UP000800093"/>
    </source>
</evidence>
<dbReference type="EMBL" id="ML986645">
    <property type="protein sequence ID" value="KAF2262090.1"/>
    <property type="molecule type" value="Genomic_DNA"/>
</dbReference>
<keyword evidence="1" id="KW-0732">Signal</keyword>
<evidence type="ECO:0000313" key="3">
    <source>
        <dbReference type="EMBL" id="KAF2262090.1"/>
    </source>
</evidence>
<dbReference type="SUPFAM" id="SSF52266">
    <property type="entry name" value="SGNH hydrolase"/>
    <property type="match status" value="1"/>
</dbReference>
<dbReference type="InterPro" id="IPR036514">
    <property type="entry name" value="SGNH_hydro_sf"/>
</dbReference>
<feature type="chain" id="PRO_5040405490" evidence="1">
    <location>
        <begin position="17"/>
        <end position="397"/>
    </location>
</feature>
<dbReference type="PANTHER" id="PTHR37981:SF1">
    <property type="entry name" value="SGNH HYDROLASE-TYPE ESTERASE DOMAIN-CONTAINING PROTEIN"/>
    <property type="match status" value="1"/>
</dbReference>
<dbReference type="InterPro" id="IPR013830">
    <property type="entry name" value="SGNH_hydro"/>
</dbReference>
<dbReference type="OrthoDB" id="21678at2759"/>
<dbReference type="Gene3D" id="3.40.50.1110">
    <property type="entry name" value="SGNH hydrolase"/>
    <property type="match status" value="1"/>
</dbReference>
<keyword evidence="3" id="KW-0378">Hydrolase</keyword>
<comment type="caution">
    <text evidence="3">The sequence shown here is derived from an EMBL/GenBank/DDBJ whole genome shotgun (WGS) entry which is preliminary data.</text>
</comment>
<protein>
    <submittedName>
        <fullName evidence="3">SGNH hydrolase</fullName>
    </submittedName>
</protein>
<feature type="domain" description="SGNH hydrolase-type esterase" evidence="2">
    <location>
        <begin position="41"/>
        <end position="260"/>
    </location>
</feature>
<evidence type="ECO:0000256" key="1">
    <source>
        <dbReference type="SAM" id="SignalP"/>
    </source>
</evidence>
<keyword evidence="4" id="KW-1185">Reference proteome</keyword>
<dbReference type="AlphaFoldDB" id="A0A9P4K8Q7"/>
<evidence type="ECO:0000259" key="2">
    <source>
        <dbReference type="Pfam" id="PF13472"/>
    </source>
</evidence>
<accession>A0A9P4K8Q7</accession>
<feature type="signal peptide" evidence="1">
    <location>
        <begin position="1"/>
        <end position="16"/>
    </location>
</feature>
<gene>
    <name evidence="3" type="ORF">CC78DRAFT_326934</name>
</gene>
<reference evidence="4" key="1">
    <citation type="journal article" date="2020" name="Stud. Mycol.">
        <title>101 Dothideomycetes genomes: A test case for predicting lifestyles and emergence of pathogens.</title>
        <authorList>
            <person name="Haridas S."/>
            <person name="Albert R."/>
            <person name="Binder M."/>
            <person name="Bloem J."/>
            <person name="LaButti K."/>
            <person name="Salamov A."/>
            <person name="Andreopoulos B."/>
            <person name="Baker S."/>
            <person name="Barry K."/>
            <person name="Bills G."/>
            <person name="Bluhm B."/>
            <person name="Cannon C."/>
            <person name="Castanera R."/>
            <person name="Culley D."/>
            <person name="Daum C."/>
            <person name="Ezra D."/>
            <person name="Gonzalez J."/>
            <person name="Henrissat B."/>
            <person name="Kuo A."/>
            <person name="Liang C."/>
            <person name="Lipzen A."/>
            <person name="Lutzoni F."/>
            <person name="Magnuson J."/>
            <person name="Mondo S."/>
            <person name="Nolan M."/>
            <person name="Ohm R."/>
            <person name="Pangilinan J."/>
            <person name="Park H.-J."/>
            <person name="Ramirez L."/>
            <person name="Alfaro M."/>
            <person name="Sun H."/>
            <person name="Tritt A."/>
            <person name="Yoshinaga Y."/>
            <person name="Zwiers L.-H."/>
            <person name="Turgeon B."/>
            <person name="Goodwin S."/>
            <person name="Spatafora J."/>
            <person name="Crous P."/>
            <person name="Grigoriev I."/>
        </authorList>
    </citation>
    <scope>NUCLEOTIDE SEQUENCE [LARGE SCALE GENOMIC DNA]</scope>
    <source>
        <strain evidence="4">CBS 304.66</strain>
    </source>
</reference>
<organism evidence="3 4">
    <name type="scientific">Lojkania enalia</name>
    <dbReference type="NCBI Taxonomy" id="147567"/>
    <lineage>
        <taxon>Eukaryota</taxon>
        <taxon>Fungi</taxon>
        <taxon>Dikarya</taxon>
        <taxon>Ascomycota</taxon>
        <taxon>Pezizomycotina</taxon>
        <taxon>Dothideomycetes</taxon>
        <taxon>Pleosporomycetidae</taxon>
        <taxon>Pleosporales</taxon>
        <taxon>Pleosporales incertae sedis</taxon>
        <taxon>Lojkania</taxon>
    </lineage>
</organism>
<proteinExistence type="predicted"/>
<dbReference type="PANTHER" id="PTHR37981">
    <property type="entry name" value="LIPASE 2"/>
    <property type="match status" value="1"/>
</dbReference>
<dbReference type="GO" id="GO:0006629">
    <property type="term" value="P:lipid metabolic process"/>
    <property type="evidence" value="ECO:0007669"/>
    <property type="project" value="TreeGrafter"/>
</dbReference>
<name>A0A9P4K8Q7_9PLEO</name>